<evidence type="ECO:0000313" key="9">
    <source>
        <dbReference type="Proteomes" id="UP000321749"/>
    </source>
</evidence>
<organism evidence="8 9">
    <name type="scientific">Agrococcus baldri</name>
    <dbReference type="NCBI Taxonomy" id="153730"/>
    <lineage>
        <taxon>Bacteria</taxon>
        <taxon>Bacillati</taxon>
        <taxon>Actinomycetota</taxon>
        <taxon>Actinomycetes</taxon>
        <taxon>Micrococcales</taxon>
        <taxon>Microbacteriaceae</taxon>
        <taxon>Agrococcus</taxon>
    </lineage>
</organism>
<comment type="caution">
    <text evidence="8">The sequence shown here is derived from an EMBL/GenBank/DDBJ whole genome shotgun (WGS) entry which is preliminary data.</text>
</comment>
<dbReference type="InterPro" id="IPR028871">
    <property type="entry name" value="BlueCu_1_BS"/>
</dbReference>
<evidence type="ECO:0000256" key="5">
    <source>
        <dbReference type="SAM" id="MobiDB-lite"/>
    </source>
</evidence>
<keyword evidence="2" id="KW-0479">Metal-binding</keyword>
<proteinExistence type="predicted"/>
<dbReference type="Gene3D" id="2.60.40.420">
    <property type="entry name" value="Cupredoxins - blue copper proteins"/>
    <property type="match status" value="1"/>
</dbReference>
<feature type="domain" description="Blue (type 1) copper" evidence="7">
    <location>
        <begin position="123"/>
        <end position="153"/>
    </location>
</feature>
<keyword evidence="4" id="KW-0186">Copper</keyword>
<dbReference type="SUPFAM" id="SSF49503">
    <property type="entry name" value="Cupredoxins"/>
    <property type="match status" value="1"/>
</dbReference>
<evidence type="ECO:0000256" key="1">
    <source>
        <dbReference type="ARBA" id="ARBA00022448"/>
    </source>
</evidence>
<sequence length="155" mass="15238">MTGIRTTLAALLAAGALALAGCSGGTSPEAPPETPAVTTGSDAGSGAPTASDGAEATPLTGMVGTADDPEAYEIALLDAEGSPVTSLPAGDYALTFADGSQMHNFRLSGPGDVDVATDVQGTDTSTVTVTLEAGTYTFVCDPHEGTMRGEVEVTG</sequence>
<feature type="chain" id="PRO_5041665053" description="Blue (type 1) copper domain-containing protein" evidence="6">
    <location>
        <begin position="21"/>
        <end position="155"/>
    </location>
</feature>
<feature type="signal peptide" evidence="6">
    <location>
        <begin position="1"/>
        <end position="20"/>
    </location>
</feature>
<evidence type="ECO:0000313" key="8">
    <source>
        <dbReference type="EMBL" id="GEK80618.1"/>
    </source>
</evidence>
<dbReference type="InterPro" id="IPR008972">
    <property type="entry name" value="Cupredoxin"/>
</dbReference>
<reference evidence="8 9" key="1">
    <citation type="submission" date="2019-07" db="EMBL/GenBank/DDBJ databases">
        <title>Whole genome shotgun sequence of Agrococcus baldri NBRC 103055.</title>
        <authorList>
            <person name="Hosoyama A."/>
            <person name="Uohara A."/>
            <person name="Ohji S."/>
            <person name="Ichikawa N."/>
        </authorList>
    </citation>
    <scope>NUCLEOTIDE SEQUENCE [LARGE SCALE GENOMIC DNA]</scope>
    <source>
        <strain evidence="8 9">NBRC 103055</strain>
    </source>
</reference>
<dbReference type="GO" id="GO:0009055">
    <property type="term" value="F:electron transfer activity"/>
    <property type="evidence" value="ECO:0007669"/>
    <property type="project" value="InterPro"/>
</dbReference>
<accession>A0AA87RJW3</accession>
<dbReference type="RefSeq" id="WP_186808203.1">
    <property type="nucleotide sequence ID" value="NZ_BJUU01000012.1"/>
</dbReference>
<dbReference type="GO" id="GO:0005507">
    <property type="term" value="F:copper ion binding"/>
    <property type="evidence" value="ECO:0007669"/>
    <property type="project" value="InterPro"/>
</dbReference>
<keyword evidence="1" id="KW-0813">Transport</keyword>
<evidence type="ECO:0000256" key="6">
    <source>
        <dbReference type="SAM" id="SignalP"/>
    </source>
</evidence>
<evidence type="ECO:0000256" key="4">
    <source>
        <dbReference type="ARBA" id="ARBA00023008"/>
    </source>
</evidence>
<protein>
    <recommendedName>
        <fullName evidence="7">Blue (type 1) copper domain-containing protein</fullName>
    </recommendedName>
</protein>
<name>A0AA87RJW3_9MICO</name>
<dbReference type="InterPro" id="IPR000923">
    <property type="entry name" value="BlueCu_1"/>
</dbReference>
<dbReference type="EMBL" id="BJUU01000012">
    <property type="protein sequence ID" value="GEK80618.1"/>
    <property type="molecule type" value="Genomic_DNA"/>
</dbReference>
<dbReference type="PROSITE" id="PS00196">
    <property type="entry name" value="COPPER_BLUE"/>
    <property type="match status" value="1"/>
</dbReference>
<keyword evidence="3" id="KW-0249">Electron transport</keyword>
<feature type="region of interest" description="Disordered" evidence="5">
    <location>
        <begin position="23"/>
        <end position="65"/>
    </location>
</feature>
<evidence type="ECO:0000259" key="7">
    <source>
        <dbReference type="Pfam" id="PF00127"/>
    </source>
</evidence>
<evidence type="ECO:0000256" key="3">
    <source>
        <dbReference type="ARBA" id="ARBA00022982"/>
    </source>
</evidence>
<dbReference type="Pfam" id="PF00127">
    <property type="entry name" value="Copper-bind"/>
    <property type="match status" value="1"/>
</dbReference>
<dbReference type="PROSITE" id="PS51257">
    <property type="entry name" value="PROKAR_LIPOPROTEIN"/>
    <property type="match status" value="1"/>
</dbReference>
<keyword evidence="6" id="KW-0732">Signal</keyword>
<gene>
    <name evidence="8" type="ORF">ABA31_19690</name>
</gene>
<dbReference type="Proteomes" id="UP000321749">
    <property type="component" value="Unassembled WGS sequence"/>
</dbReference>
<dbReference type="AlphaFoldDB" id="A0AA87RJW3"/>
<keyword evidence="9" id="KW-1185">Reference proteome</keyword>
<evidence type="ECO:0000256" key="2">
    <source>
        <dbReference type="ARBA" id="ARBA00022723"/>
    </source>
</evidence>